<dbReference type="AlphaFoldDB" id="A0A0J6WMI9"/>
<comment type="caution">
    <text evidence="8">The sequence shown here is derived from an EMBL/GenBank/DDBJ whole genome shotgun (WGS) entry which is preliminary data.</text>
</comment>
<keyword evidence="5 7" id="KW-0408">Iron</keyword>
<evidence type="ECO:0000256" key="7">
    <source>
        <dbReference type="RuleBase" id="RU000461"/>
    </source>
</evidence>
<dbReference type="GO" id="GO:0020037">
    <property type="term" value="F:heme binding"/>
    <property type="evidence" value="ECO:0007669"/>
    <property type="project" value="InterPro"/>
</dbReference>
<evidence type="ECO:0000256" key="4">
    <source>
        <dbReference type="ARBA" id="ARBA00023002"/>
    </source>
</evidence>
<keyword evidence="9" id="KW-1185">Reference proteome</keyword>
<dbReference type="EC" id="1.14.-.-" evidence="8"/>
<reference evidence="8 9" key="1">
    <citation type="journal article" date="2015" name="Genome Biol. Evol.">
        <title>Characterization of Three Mycobacterium spp. with Potential Use in Bioremediation by Genome Sequencing and Comparative Genomics.</title>
        <authorList>
            <person name="Das S."/>
            <person name="Pettersson B.M."/>
            <person name="Behra P.R."/>
            <person name="Ramesh M."/>
            <person name="Dasgupta S."/>
            <person name="Bhattacharya A."/>
            <person name="Kirsebom L.A."/>
        </authorList>
    </citation>
    <scope>NUCLEOTIDE SEQUENCE [LARGE SCALE GENOMIC DNA]</scope>
    <source>
        <strain evidence="8 9">DSM 43826</strain>
    </source>
</reference>
<dbReference type="PANTHER" id="PTHR46696:SF1">
    <property type="entry name" value="CYTOCHROME P450 YJIB-RELATED"/>
    <property type="match status" value="1"/>
</dbReference>
<dbReference type="InterPro" id="IPR036396">
    <property type="entry name" value="Cyt_P450_sf"/>
</dbReference>
<proteinExistence type="inferred from homology"/>
<dbReference type="PROSITE" id="PS00086">
    <property type="entry name" value="CYTOCHROME_P450"/>
    <property type="match status" value="1"/>
</dbReference>
<keyword evidence="4 7" id="KW-0560">Oxidoreductase</keyword>
<dbReference type="Pfam" id="PF00067">
    <property type="entry name" value="p450"/>
    <property type="match status" value="1"/>
</dbReference>
<dbReference type="InterPro" id="IPR001128">
    <property type="entry name" value="Cyt_P450"/>
</dbReference>
<keyword evidence="6 7" id="KW-0503">Monooxygenase</keyword>
<dbReference type="PRINTS" id="PR00359">
    <property type="entry name" value="BP450"/>
</dbReference>
<name>A0A0J6WMI9_9MYCO</name>
<dbReference type="RefSeq" id="WP_082168633.1">
    <property type="nucleotide sequence ID" value="NZ_JYNL01000002.1"/>
</dbReference>
<keyword evidence="2 7" id="KW-0349">Heme</keyword>
<dbReference type="SMR" id="A0A0J6WMI9"/>
<evidence type="ECO:0000256" key="2">
    <source>
        <dbReference type="ARBA" id="ARBA00022617"/>
    </source>
</evidence>
<dbReference type="PANTHER" id="PTHR46696">
    <property type="entry name" value="P450, PUTATIVE (EUROFUNG)-RELATED"/>
    <property type="match status" value="1"/>
</dbReference>
<evidence type="ECO:0000256" key="3">
    <source>
        <dbReference type="ARBA" id="ARBA00022723"/>
    </source>
</evidence>
<comment type="similarity">
    <text evidence="1 7">Belongs to the cytochrome P450 family.</text>
</comment>
<dbReference type="STRING" id="37916.MCHLDSM_00264"/>
<organism evidence="8 9">
    <name type="scientific">Mycolicibacterium chlorophenolicum</name>
    <dbReference type="NCBI Taxonomy" id="37916"/>
    <lineage>
        <taxon>Bacteria</taxon>
        <taxon>Bacillati</taxon>
        <taxon>Actinomycetota</taxon>
        <taxon>Actinomycetes</taxon>
        <taxon>Mycobacteriales</taxon>
        <taxon>Mycobacteriaceae</taxon>
        <taxon>Mycolicibacterium</taxon>
    </lineage>
</organism>
<dbReference type="GO" id="GO:0005506">
    <property type="term" value="F:iron ion binding"/>
    <property type="evidence" value="ECO:0007669"/>
    <property type="project" value="InterPro"/>
</dbReference>
<gene>
    <name evidence="8" type="ORF">MCHLDSM_00264</name>
</gene>
<dbReference type="InterPro" id="IPR002397">
    <property type="entry name" value="Cyt_P450_B"/>
</dbReference>
<evidence type="ECO:0000256" key="6">
    <source>
        <dbReference type="ARBA" id="ARBA00023033"/>
    </source>
</evidence>
<dbReference type="Gene3D" id="1.10.630.10">
    <property type="entry name" value="Cytochrome P450"/>
    <property type="match status" value="1"/>
</dbReference>
<dbReference type="SUPFAM" id="SSF48264">
    <property type="entry name" value="Cytochrome P450"/>
    <property type="match status" value="1"/>
</dbReference>
<dbReference type="EMBL" id="JYNL01000002">
    <property type="protein sequence ID" value="KMO83804.1"/>
    <property type="molecule type" value="Genomic_DNA"/>
</dbReference>
<dbReference type="PATRIC" id="fig|37916.4.peg.285"/>
<evidence type="ECO:0000313" key="8">
    <source>
        <dbReference type="EMBL" id="KMO83804.1"/>
    </source>
</evidence>
<keyword evidence="3 7" id="KW-0479">Metal-binding</keyword>
<dbReference type="GO" id="GO:0016705">
    <property type="term" value="F:oxidoreductase activity, acting on paired donors, with incorporation or reduction of molecular oxygen"/>
    <property type="evidence" value="ECO:0007669"/>
    <property type="project" value="InterPro"/>
</dbReference>
<dbReference type="InterPro" id="IPR017972">
    <property type="entry name" value="Cyt_P450_CS"/>
</dbReference>
<evidence type="ECO:0000313" key="9">
    <source>
        <dbReference type="Proteomes" id="UP000036513"/>
    </source>
</evidence>
<dbReference type="GO" id="GO:0004497">
    <property type="term" value="F:monooxygenase activity"/>
    <property type="evidence" value="ECO:0007669"/>
    <property type="project" value="UniProtKB-KW"/>
</dbReference>
<evidence type="ECO:0000256" key="1">
    <source>
        <dbReference type="ARBA" id="ARBA00010617"/>
    </source>
</evidence>
<sequence length="421" mass="46746">MTSTSPNVTATAEWAKRNQPDWINEIVLSDLEQDPNPIFDRLRREAPLAYIPGIGTWVASTRPICAQIATDTANFGGGMAPTIERTFDGKPILGMDGDDHRDLRNMVDPQLAPQAVDSYVDDLVRPIARKYVAEFEDRGHADLVEEYFEPVSVRTLGDLLGFNEVDSDTLRRWFKFLSCGIANGALDKNGDFLHPEGFDDADEAKREIRAIVDPMMARLKDEPDDTGISHWMHDGMPEGQIHPPDRIYPTLFTVILGGMQEPGHACSAAVYGLLQHPDQFDEVLEKPHLIPRAINEGLRWIAPIWNTASRIAHRDTEIGDVVVRAGDVVMLSYGSANRDIGTWETAPNDFDLHRPVVPHLAFGAGAHVCAGAYQAQHTSRIALEELFDSIPNLELDDSAGAVDIWGWDISGLTKLNVRWEV</sequence>
<dbReference type="Proteomes" id="UP000036513">
    <property type="component" value="Unassembled WGS sequence"/>
</dbReference>
<accession>A0A0J6WMI9</accession>
<protein>
    <submittedName>
        <fullName evidence="8">Cytochrome P450-pinF2, plant-inducible</fullName>
        <ecNumber evidence="8">1.14.-.-</ecNumber>
    </submittedName>
</protein>
<evidence type="ECO:0000256" key="5">
    <source>
        <dbReference type="ARBA" id="ARBA00023004"/>
    </source>
</evidence>